<accession>A0A836BZ40</accession>
<protein>
    <submittedName>
        <fullName evidence="1">Uncharacterized protein</fullName>
    </submittedName>
</protein>
<keyword evidence="2" id="KW-1185">Reference proteome</keyword>
<dbReference type="AlphaFoldDB" id="A0A836BZ40"/>
<proteinExistence type="predicted"/>
<gene>
    <name evidence="1" type="ORF">HYH03_008091</name>
</gene>
<organism evidence="1 2">
    <name type="scientific">Edaphochlamys debaryana</name>
    <dbReference type="NCBI Taxonomy" id="47281"/>
    <lineage>
        <taxon>Eukaryota</taxon>
        <taxon>Viridiplantae</taxon>
        <taxon>Chlorophyta</taxon>
        <taxon>core chlorophytes</taxon>
        <taxon>Chlorophyceae</taxon>
        <taxon>CS clade</taxon>
        <taxon>Chlamydomonadales</taxon>
        <taxon>Chlamydomonadales incertae sedis</taxon>
        <taxon>Edaphochlamys</taxon>
    </lineage>
</organism>
<name>A0A836BZ40_9CHLO</name>
<sequence>MVDLAITRERFAGSTVAELQAWLARAGVDTSKYGSDQAKTLDELLEEVSKQESILEFEGGKALRIVNVLSLHILNSRGQILFEDEQVLPDGRSRRRNVPVSEKMVVNEPWHVALHRAVAEELSSALPPDYQVQVDEGSHRVEVETSSSRSYPGLLTQYTLHRVKAHVTGIPDGPFSTTEERPGGQLLTRWIWKAPPAQEGQ</sequence>
<dbReference type="EMBL" id="JAEHOE010000036">
    <property type="protein sequence ID" value="KAG2493572.1"/>
    <property type="molecule type" value="Genomic_DNA"/>
</dbReference>
<dbReference type="OrthoDB" id="433924at2759"/>
<evidence type="ECO:0000313" key="1">
    <source>
        <dbReference type="EMBL" id="KAG2493572.1"/>
    </source>
</evidence>
<dbReference type="PANTHER" id="PTHR36395:SF1">
    <property type="entry name" value="RING-H2 ZINC FINGER PROTEIN"/>
    <property type="match status" value="1"/>
</dbReference>
<reference evidence="1" key="1">
    <citation type="journal article" date="2020" name="bioRxiv">
        <title>Comparative genomics of Chlamydomonas.</title>
        <authorList>
            <person name="Craig R.J."/>
            <person name="Hasan A.R."/>
            <person name="Ness R.W."/>
            <person name="Keightley P.D."/>
        </authorList>
    </citation>
    <scope>NUCLEOTIDE SEQUENCE</scope>
    <source>
        <strain evidence="1">CCAP 11/70</strain>
    </source>
</reference>
<dbReference type="PANTHER" id="PTHR36395">
    <property type="entry name" value="RING-H2 ZINC FINGER PROTEIN"/>
    <property type="match status" value="1"/>
</dbReference>
<evidence type="ECO:0000313" key="2">
    <source>
        <dbReference type="Proteomes" id="UP000612055"/>
    </source>
</evidence>
<dbReference type="Proteomes" id="UP000612055">
    <property type="component" value="Unassembled WGS sequence"/>
</dbReference>
<comment type="caution">
    <text evidence="1">The sequence shown here is derived from an EMBL/GenBank/DDBJ whole genome shotgun (WGS) entry which is preliminary data.</text>
</comment>